<gene>
    <name evidence="2" type="ORF">DNG_04169</name>
</gene>
<dbReference type="GO" id="GO:0008757">
    <property type="term" value="F:S-adenosylmethionine-dependent methyltransferase activity"/>
    <property type="evidence" value="ECO:0007669"/>
    <property type="project" value="InterPro"/>
</dbReference>
<evidence type="ECO:0000313" key="2">
    <source>
        <dbReference type="EMBL" id="SPO01496.1"/>
    </source>
</evidence>
<dbReference type="PANTHER" id="PTHR12303:SF13">
    <property type="match status" value="1"/>
</dbReference>
<dbReference type="PANTHER" id="PTHR12303">
    <property type="entry name" value="CARNOSINE N-METHYLTRANSFERASE"/>
    <property type="match status" value="1"/>
</dbReference>
<comment type="caution">
    <text evidence="2">The sequence shown here is derived from an EMBL/GenBank/DDBJ whole genome shotgun (WGS) entry which is preliminary data.</text>
</comment>
<keyword evidence="1" id="KW-0732">Signal</keyword>
<reference evidence="2" key="1">
    <citation type="submission" date="2018-03" db="EMBL/GenBank/DDBJ databases">
        <authorList>
            <person name="Guldener U."/>
        </authorList>
    </citation>
    <scope>NUCLEOTIDE SEQUENCE</scope>
</reference>
<dbReference type="InterPro" id="IPR029063">
    <property type="entry name" value="SAM-dependent_MTases_sf"/>
</dbReference>
<sequence length="450" mass="50568">MLLQGPIWAGLLLSSALASKVAPDTENDATKLVPVEDVLVEIPGVDPPVEVHQVFLTVQDLATRKESPRHTQEKNVLLGRLDRGHGTWGPNHPRHRLLDSLYGFQNYFDRNMEDLNRLKKLYKNVSRQQKKLVESTIQYSSKFSKVEHLLAENHRLCQRIVDTALDFYGVERSELDDHIKTAEKNGKVAEKVSVSQALKHVVRDWSAEGLGERKDAFPCLLETLDGLFPDREGAKGLAKILLPGAGLGRLGHELSGLGGFEITSNEWSMYMNVMYRFLEEHTATAAESVYPFVDYWSHHVSNADMLRKVSFPDTPVNGSAVLLVEGDFTTVFQDKAGYFDAIVTHFFIDTARNIISYFDTIHKLLPPGGYWINFGPLLYGTAPFVQLSLEEIIAVAEAMGFELLDTPDKWGGLTTEGGKVRGWEAVYGFNERALTKNAYQSQFWIARKRA</sequence>
<dbReference type="Proteomes" id="UP001187682">
    <property type="component" value="Unassembled WGS sequence"/>
</dbReference>
<dbReference type="SUPFAM" id="SSF53335">
    <property type="entry name" value="S-adenosyl-L-methionine-dependent methyltransferases"/>
    <property type="match status" value="1"/>
</dbReference>
<dbReference type="Gene3D" id="3.40.50.150">
    <property type="entry name" value="Vaccinia Virus protein VP39"/>
    <property type="match status" value="1"/>
</dbReference>
<dbReference type="AlphaFoldDB" id="A0AAE8MYA7"/>
<protein>
    <submittedName>
        <fullName evidence="2">Related to putative trehalase</fullName>
    </submittedName>
</protein>
<feature type="chain" id="PRO_5041977518" evidence="1">
    <location>
        <begin position="19"/>
        <end position="450"/>
    </location>
</feature>
<name>A0AAE8MYA7_9PEZI</name>
<dbReference type="SMART" id="SM01296">
    <property type="entry name" value="N2227"/>
    <property type="match status" value="1"/>
</dbReference>
<dbReference type="EMBL" id="ONZQ02000005">
    <property type="protein sequence ID" value="SPO01496.1"/>
    <property type="molecule type" value="Genomic_DNA"/>
</dbReference>
<dbReference type="InterPro" id="IPR012901">
    <property type="entry name" value="CARME"/>
</dbReference>
<organism evidence="2 3">
    <name type="scientific">Cephalotrichum gorgonifer</name>
    <dbReference type="NCBI Taxonomy" id="2041049"/>
    <lineage>
        <taxon>Eukaryota</taxon>
        <taxon>Fungi</taxon>
        <taxon>Dikarya</taxon>
        <taxon>Ascomycota</taxon>
        <taxon>Pezizomycotina</taxon>
        <taxon>Sordariomycetes</taxon>
        <taxon>Hypocreomycetidae</taxon>
        <taxon>Microascales</taxon>
        <taxon>Microascaceae</taxon>
        <taxon>Cephalotrichum</taxon>
    </lineage>
</organism>
<evidence type="ECO:0000256" key="1">
    <source>
        <dbReference type="SAM" id="SignalP"/>
    </source>
</evidence>
<dbReference type="Pfam" id="PF07942">
    <property type="entry name" value="CARME"/>
    <property type="match status" value="1"/>
</dbReference>
<accession>A0AAE8MYA7</accession>
<evidence type="ECO:0000313" key="3">
    <source>
        <dbReference type="Proteomes" id="UP001187682"/>
    </source>
</evidence>
<keyword evidence="3" id="KW-1185">Reference proteome</keyword>
<proteinExistence type="predicted"/>
<feature type="signal peptide" evidence="1">
    <location>
        <begin position="1"/>
        <end position="18"/>
    </location>
</feature>